<evidence type="ECO:0000256" key="1">
    <source>
        <dbReference type="SAM" id="SignalP"/>
    </source>
</evidence>
<organism evidence="3 4">
    <name type="scientific">Rhizopus oryzae</name>
    <name type="common">Mucormycosis agent</name>
    <name type="synonym">Rhizopus arrhizus var. delemar</name>
    <dbReference type="NCBI Taxonomy" id="64495"/>
    <lineage>
        <taxon>Eukaryota</taxon>
        <taxon>Fungi</taxon>
        <taxon>Fungi incertae sedis</taxon>
        <taxon>Mucoromycota</taxon>
        <taxon>Mucoromycotina</taxon>
        <taxon>Mucoromycetes</taxon>
        <taxon>Mucorales</taxon>
        <taxon>Mucorineae</taxon>
        <taxon>Rhizopodaceae</taxon>
        <taxon>Rhizopus</taxon>
    </lineage>
</organism>
<dbReference type="Proteomes" id="UP000717996">
    <property type="component" value="Unassembled WGS sequence"/>
</dbReference>
<proteinExistence type="predicted"/>
<evidence type="ECO:0000313" key="3">
    <source>
        <dbReference type="EMBL" id="KAG1540903.1"/>
    </source>
</evidence>
<dbReference type="Gene3D" id="2.30.180.10">
    <property type="entry name" value="FAS1 domain"/>
    <property type="match status" value="2"/>
</dbReference>
<dbReference type="AlphaFoldDB" id="A0A9P6Y726"/>
<dbReference type="InterPro" id="IPR036378">
    <property type="entry name" value="FAS1_dom_sf"/>
</dbReference>
<dbReference type="InterPro" id="IPR050904">
    <property type="entry name" value="Adhesion/Biosynth-related"/>
</dbReference>
<reference evidence="3" key="1">
    <citation type="journal article" date="2020" name="Microb. Genom.">
        <title>Genetic diversity of clinical and environmental Mucorales isolates obtained from an investigation of mucormycosis cases among solid organ transplant recipients.</title>
        <authorList>
            <person name="Nguyen M.H."/>
            <person name="Kaul D."/>
            <person name="Muto C."/>
            <person name="Cheng S.J."/>
            <person name="Richter R.A."/>
            <person name="Bruno V.M."/>
            <person name="Liu G."/>
            <person name="Beyhan S."/>
            <person name="Sundermann A.J."/>
            <person name="Mounaud S."/>
            <person name="Pasculle A.W."/>
            <person name="Nierman W.C."/>
            <person name="Driscoll E."/>
            <person name="Cumbie R."/>
            <person name="Clancy C.J."/>
            <person name="Dupont C.L."/>
        </authorList>
    </citation>
    <scope>NUCLEOTIDE SEQUENCE</scope>
    <source>
        <strain evidence="3">GL16</strain>
    </source>
</reference>
<feature type="signal peptide" evidence="1">
    <location>
        <begin position="1"/>
        <end position="27"/>
    </location>
</feature>
<dbReference type="PROSITE" id="PS50213">
    <property type="entry name" value="FAS1"/>
    <property type="match status" value="2"/>
</dbReference>
<comment type="caution">
    <text evidence="3">The sequence shown here is derived from an EMBL/GenBank/DDBJ whole genome shotgun (WGS) entry which is preliminary data.</text>
</comment>
<dbReference type="SUPFAM" id="SSF82153">
    <property type="entry name" value="FAS1 domain"/>
    <property type="match status" value="2"/>
</dbReference>
<gene>
    <name evidence="3" type="ORF">G6F51_008239</name>
</gene>
<evidence type="ECO:0000259" key="2">
    <source>
        <dbReference type="PROSITE" id="PS50213"/>
    </source>
</evidence>
<dbReference type="PANTHER" id="PTHR10900:SF77">
    <property type="entry name" value="FI19380P1"/>
    <property type="match status" value="1"/>
</dbReference>
<dbReference type="PANTHER" id="PTHR10900">
    <property type="entry name" value="PERIOSTIN-RELATED"/>
    <property type="match status" value="1"/>
</dbReference>
<dbReference type="SMART" id="SM00554">
    <property type="entry name" value="FAS1"/>
    <property type="match status" value="2"/>
</dbReference>
<keyword evidence="1" id="KW-0732">Signal</keyword>
<accession>A0A9P6Y726</accession>
<feature type="chain" id="PRO_5040251349" description="FAS1 domain-containing protein" evidence="1">
    <location>
        <begin position="28"/>
        <end position="374"/>
    </location>
</feature>
<protein>
    <recommendedName>
        <fullName evidence="2">FAS1 domain-containing protein</fullName>
    </recommendedName>
</protein>
<dbReference type="Pfam" id="PF02469">
    <property type="entry name" value="Fasciclin"/>
    <property type="match status" value="2"/>
</dbReference>
<feature type="domain" description="FAS1" evidence="2">
    <location>
        <begin position="39"/>
        <end position="227"/>
    </location>
</feature>
<name>A0A9P6Y726_RHIOR</name>
<dbReference type="InterPro" id="IPR000782">
    <property type="entry name" value="FAS1_domain"/>
</dbReference>
<dbReference type="EMBL" id="JAANIT010001327">
    <property type="protein sequence ID" value="KAG1540903.1"/>
    <property type="molecule type" value="Genomic_DNA"/>
</dbReference>
<sequence>MKHENNINKNIFNYLAIVFFIVFTVFAQDGSVGNDTTPNATIFELLSSNTGTYNSSRFISLLNSDSGYQPIIQLLSEPASNLTAFIPNDAVLNKVFTAFREYNQNQGTNTTSEYPPANWTYHNMSVLNLLQYHVVNESFLLTNLTTSNVSVVHSLLNDSTVNHFVNSSLPILIQANTTYENATNQTWLDINAKYLKFNVGNGVNSSTVVLKDLNATNGHFNIINSVLIPPLEPSIVIPYVRNASYLTRLLRNYPFLNTTLNNGTNFTVFAPINRAVDRLDTNRLDNGTFDQLLYSHIVYGVYFSTNFTQNATNNIGQFNLTTYNNNGTLPVSVNGSLIQLNGTAKVVRSNIFFNNGVMHLIDRVLNVTSNSTDQ</sequence>
<feature type="domain" description="FAS1" evidence="2">
    <location>
        <begin position="230"/>
        <end position="365"/>
    </location>
</feature>
<evidence type="ECO:0000313" key="4">
    <source>
        <dbReference type="Proteomes" id="UP000717996"/>
    </source>
</evidence>
<dbReference type="GO" id="GO:0005615">
    <property type="term" value="C:extracellular space"/>
    <property type="evidence" value="ECO:0007669"/>
    <property type="project" value="TreeGrafter"/>
</dbReference>